<accession>A0A5C6E2D3</accession>
<evidence type="ECO:0000313" key="3">
    <source>
        <dbReference type="Proteomes" id="UP000315471"/>
    </source>
</evidence>
<comment type="caution">
    <text evidence="2">The sequence shown here is derived from an EMBL/GenBank/DDBJ whole genome shotgun (WGS) entry which is preliminary data.</text>
</comment>
<protein>
    <submittedName>
        <fullName evidence="2">Uncharacterized protein</fullName>
    </submittedName>
</protein>
<keyword evidence="3" id="KW-1185">Reference proteome</keyword>
<dbReference type="Proteomes" id="UP000315471">
    <property type="component" value="Unassembled WGS sequence"/>
</dbReference>
<dbReference type="EMBL" id="SJPY01000004">
    <property type="protein sequence ID" value="TWU41309.1"/>
    <property type="molecule type" value="Genomic_DNA"/>
</dbReference>
<dbReference type="RefSeq" id="WP_146600151.1">
    <property type="nucleotide sequence ID" value="NZ_SJPY01000004.1"/>
</dbReference>
<name>A0A5C6E2D3_9BACT</name>
<feature type="compositionally biased region" description="Polar residues" evidence="1">
    <location>
        <begin position="44"/>
        <end position="62"/>
    </location>
</feature>
<proteinExistence type="predicted"/>
<organism evidence="2 3">
    <name type="scientific">Novipirellula aureliae</name>
    <dbReference type="NCBI Taxonomy" id="2527966"/>
    <lineage>
        <taxon>Bacteria</taxon>
        <taxon>Pseudomonadati</taxon>
        <taxon>Planctomycetota</taxon>
        <taxon>Planctomycetia</taxon>
        <taxon>Pirellulales</taxon>
        <taxon>Pirellulaceae</taxon>
        <taxon>Novipirellula</taxon>
    </lineage>
</organism>
<evidence type="ECO:0000256" key="1">
    <source>
        <dbReference type="SAM" id="MobiDB-lite"/>
    </source>
</evidence>
<gene>
    <name evidence="2" type="ORF">Q31b_27480</name>
</gene>
<dbReference type="AlphaFoldDB" id="A0A5C6E2D3"/>
<dbReference type="OrthoDB" id="272511at2"/>
<feature type="region of interest" description="Disordered" evidence="1">
    <location>
        <begin position="40"/>
        <end position="64"/>
    </location>
</feature>
<reference evidence="2 3" key="1">
    <citation type="submission" date="2019-02" db="EMBL/GenBank/DDBJ databases">
        <title>Deep-cultivation of Planctomycetes and their phenomic and genomic characterization uncovers novel biology.</title>
        <authorList>
            <person name="Wiegand S."/>
            <person name="Jogler M."/>
            <person name="Boedeker C."/>
            <person name="Pinto D."/>
            <person name="Vollmers J."/>
            <person name="Rivas-Marin E."/>
            <person name="Kohn T."/>
            <person name="Peeters S.H."/>
            <person name="Heuer A."/>
            <person name="Rast P."/>
            <person name="Oberbeckmann S."/>
            <person name="Bunk B."/>
            <person name="Jeske O."/>
            <person name="Meyerdierks A."/>
            <person name="Storesund J.E."/>
            <person name="Kallscheuer N."/>
            <person name="Luecker S."/>
            <person name="Lage O.M."/>
            <person name="Pohl T."/>
            <person name="Merkel B.J."/>
            <person name="Hornburger P."/>
            <person name="Mueller R.-W."/>
            <person name="Bruemmer F."/>
            <person name="Labrenz M."/>
            <person name="Spormann A.M."/>
            <person name="Op Den Camp H."/>
            <person name="Overmann J."/>
            <person name="Amann R."/>
            <person name="Jetten M.S.M."/>
            <person name="Mascher T."/>
            <person name="Medema M.H."/>
            <person name="Devos D.P."/>
            <person name="Kaster A.-K."/>
            <person name="Ovreas L."/>
            <person name="Rohde M."/>
            <person name="Galperin M.Y."/>
            <person name="Jogler C."/>
        </authorList>
    </citation>
    <scope>NUCLEOTIDE SEQUENCE [LARGE SCALE GENOMIC DNA]</scope>
    <source>
        <strain evidence="2 3">Q31b</strain>
    </source>
</reference>
<sequence>MPNKKRSLIPRSVKVVPLAAASAVVFVALSMMGLLNFNPPGMNDPSTNDPTNDQNTEATNTEEAPVGIGNLDTEALVGVEAIQLEEPNFEPIPVVDIVVDGDEYLVATSKHGDQWMRETSTIEQLVEAAKNASGDGAGIKVRIARTFSATAQAEQAIVSALSAADIPADAIDQRRTLVE</sequence>
<evidence type="ECO:0000313" key="2">
    <source>
        <dbReference type="EMBL" id="TWU41309.1"/>
    </source>
</evidence>